<accession>A0A5B8LKB5</accession>
<keyword evidence="2" id="KW-1185">Reference proteome</keyword>
<dbReference type="EMBL" id="CP042306">
    <property type="protein sequence ID" value="QDZ08456.1"/>
    <property type="molecule type" value="Genomic_DNA"/>
</dbReference>
<dbReference type="RefSeq" id="WP_146573000.1">
    <property type="nucleotide sequence ID" value="NZ_CP042306.1"/>
</dbReference>
<organism evidence="1 2">
    <name type="scientific">Sphingomonas panacisoli</name>
    <dbReference type="NCBI Taxonomy" id="1813879"/>
    <lineage>
        <taxon>Bacteria</taxon>
        <taxon>Pseudomonadati</taxon>
        <taxon>Pseudomonadota</taxon>
        <taxon>Alphaproteobacteria</taxon>
        <taxon>Sphingomonadales</taxon>
        <taxon>Sphingomonadaceae</taxon>
        <taxon>Sphingomonas</taxon>
    </lineage>
</organism>
<name>A0A5B8LKB5_9SPHN</name>
<gene>
    <name evidence="1" type="ORF">FPZ24_14070</name>
</gene>
<evidence type="ECO:0000313" key="1">
    <source>
        <dbReference type="EMBL" id="QDZ08456.1"/>
    </source>
</evidence>
<sequence length="82" mass="8864">MRILGYLSLMAVLAIMVMVMAGGPAVASPAKGYQITYLADRGHYCLKPLTADEADRLGITMYKTECHTAVAWAGMGLKITRN</sequence>
<dbReference type="KEGG" id="spai:FPZ24_14070"/>
<evidence type="ECO:0000313" key="2">
    <source>
        <dbReference type="Proteomes" id="UP000315673"/>
    </source>
</evidence>
<dbReference type="Proteomes" id="UP000315673">
    <property type="component" value="Chromosome"/>
</dbReference>
<proteinExistence type="predicted"/>
<protein>
    <submittedName>
        <fullName evidence="1">Uncharacterized protein</fullName>
    </submittedName>
</protein>
<reference evidence="1 2" key="1">
    <citation type="submission" date="2019-07" db="EMBL/GenBank/DDBJ databases">
        <title>Full genome sequence of Sphingomonas sp. 4R-6-7(HKS19).</title>
        <authorList>
            <person name="Im W.-T."/>
        </authorList>
    </citation>
    <scope>NUCLEOTIDE SEQUENCE [LARGE SCALE GENOMIC DNA]</scope>
    <source>
        <strain evidence="1 2">HKS19</strain>
    </source>
</reference>
<dbReference type="AlphaFoldDB" id="A0A5B8LKB5"/>